<dbReference type="EMBL" id="BAABME010023223">
    <property type="protein sequence ID" value="GAA0167586.1"/>
    <property type="molecule type" value="Genomic_DNA"/>
</dbReference>
<comment type="caution">
    <text evidence="2">The sequence shown here is derived from an EMBL/GenBank/DDBJ whole genome shotgun (WGS) entry which is preliminary data.</text>
</comment>
<gene>
    <name evidence="2" type="ORF">LIER_40414</name>
</gene>
<evidence type="ECO:0000313" key="2">
    <source>
        <dbReference type="EMBL" id="GAA0167586.1"/>
    </source>
</evidence>
<organism evidence="2 3">
    <name type="scientific">Lithospermum erythrorhizon</name>
    <name type="common">Purple gromwell</name>
    <name type="synonym">Lithospermum officinale var. erythrorhizon</name>
    <dbReference type="NCBI Taxonomy" id="34254"/>
    <lineage>
        <taxon>Eukaryota</taxon>
        <taxon>Viridiplantae</taxon>
        <taxon>Streptophyta</taxon>
        <taxon>Embryophyta</taxon>
        <taxon>Tracheophyta</taxon>
        <taxon>Spermatophyta</taxon>
        <taxon>Magnoliopsida</taxon>
        <taxon>eudicotyledons</taxon>
        <taxon>Gunneridae</taxon>
        <taxon>Pentapetalae</taxon>
        <taxon>asterids</taxon>
        <taxon>lamiids</taxon>
        <taxon>Boraginales</taxon>
        <taxon>Boraginaceae</taxon>
        <taxon>Boraginoideae</taxon>
        <taxon>Lithospermeae</taxon>
        <taxon>Lithospermum</taxon>
    </lineage>
</organism>
<keyword evidence="3" id="KW-1185">Reference proteome</keyword>
<feature type="coiled-coil region" evidence="1">
    <location>
        <begin position="31"/>
        <end position="72"/>
    </location>
</feature>
<dbReference type="Proteomes" id="UP001454036">
    <property type="component" value="Unassembled WGS sequence"/>
</dbReference>
<evidence type="ECO:0000313" key="3">
    <source>
        <dbReference type="Proteomes" id="UP001454036"/>
    </source>
</evidence>
<accession>A0AAV3QX66</accession>
<sequence length="121" mass="13676">MGVHSPTRLHDQFARYQLRATEASYAMFLKLQKATADAKEHERETSSLRNLLRQMREEKDSTVAERDRAVEKYKGLVTSHTASEGKLKAEMSILSSSLETTKADLEGVKTSFQESVLEKEA</sequence>
<evidence type="ECO:0000256" key="1">
    <source>
        <dbReference type="SAM" id="Coils"/>
    </source>
</evidence>
<dbReference type="AlphaFoldDB" id="A0AAV3QX66"/>
<reference evidence="2 3" key="1">
    <citation type="submission" date="2024-01" db="EMBL/GenBank/DDBJ databases">
        <title>The complete chloroplast genome sequence of Lithospermum erythrorhizon: insights into the phylogenetic relationship among Boraginaceae species and the maternal lineages of purple gromwells.</title>
        <authorList>
            <person name="Okada T."/>
            <person name="Watanabe K."/>
        </authorList>
    </citation>
    <scope>NUCLEOTIDE SEQUENCE [LARGE SCALE GENOMIC DNA]</scope>
</reference>
<protein>
    <submittedName>
        <fullName evidence="2">Uncharacterized protein</fullName>
    </submittedName>
</protein>
<name>A0AAV3QX66_LITER</name>
<keyword evidence="1" id="KW-0175">Coiled coil</keyword>
<proteinExistence type="predicted"/>